<evidence type="ECO:0000256" key="1">
    <source>
        <dbReference type="PROSITE-ProRule" id="PRU00880"/>
    </source>
</evidence>
<sequence length="140" mass="15988">MIGRLPHLMLMSKESLYSQLPANTFVMPSYARRISTATSYMNGEVPAKSLWSFNNLLRIKILCATYVNVNIRDIDKIYVRTGIYHGGEPLCDNVNTQRVPCSNPRWNEWLSYDIYLIDLPRAARLCLSICSVKGRKGAKE</sequence>
<dbReference type="Pfam" id="PF00792">
    <property type="entry name" value="PI3K_C2"/>
    <property type="match status" value="1"/>
</dbReference>
<reference evidence="3 4" key="1">
    <citation type="journal article" date="2018" name="Nat. Ecol. Evol.">
        <title>Shark genomes provide insights into elasmobranch evolution and the origin of vertebrates.</title>
        <authorList>
            <person name="Hara Y"/>
            <person name="Yamaguchi K"/>
            <person name="Onimaru K"/>
            <person name="Kadota M"/>
            <person name="Koyanagi M"/>
            <person name="Keeley SD"/>
            <person name="Tatsumi K"/>
            <person name="Tanaka K"/>
            <person name="Motone F"/>
            <person name="Kageyama Y"/>
            <person name="Nozu R"/>
            <person name="Adachi N"/>
            <person name="Nishimura O"/>
            <person name="Nakagawa R"/>
            <person name="Tanegashima C"/>
            <person name="Kiyatake I"/>
            <person name="Matsumoto R"/>
            <person name="Murakumo K"/>
            <person name="Nishida K"/>
            <person name="Terakita A"/>
            <person name="Kuratani S"/>
            <person name="Sato K"/>
            <person name="Hyodo S Kuraku.S."/>
        </authorList>
    </citation>
    <scope>NUCLEOTIDE SEQUENCE [LARGE SCALE GENOMIC DNA]</scope>
</reference>
<dbReference type="SUPFAM" id="SSF49562">
    <property type="entry name" value="C2 domain (Calcium/lipid-binding domain, CaLB)"/>
    <property type="match status" value="1"/>
</dbReference>
<dbReference type="Proteomes" id="UP000287033">
    <property type="component" value="Unassembled WGS sequence"/>
</dbReference>
<protein>
    <recommendedName>
        <fullName evidence="2">C2 PI3K-type domain-containing protein</fullName>
    </recommendedName>
</protein>
<gene>
    <name evidence="3" type="ORF">chiPu_0021475</name>
</gene>
<dbReference type="AlphaFoldDB" id="A0A401RFX0"/>
<feature type="non-terminal residue" evidence="3">
    <location>
        <position position="140"/>
    </location>
</feature>
<dbReference type="Gene3D" id="3.10.20.90">
    <property type="entry name" value="Phosphatidylinositol 3-kinase Catalytic Subunit, Chain A, domain 1"/>
    <property type="match status" value="1"/>
</dbReference>
<dbReference type="STRING" id="137246.A0A401RFX0"/>
<evidence type="ECO:0000313" key="3">
    <source>
        <dbReference type="EMBL" id="GCC17030.1"/>
    </source>
</evidence>
<comment type="similarity">
    <text evidence="1">Belongs to the PI3/PI4-kinase family.</text>
</comment>
<proteinExistence type="inferred from homology"/>
<dbReference type="SMART" id="SM00142">
    <property type="entry name" value="PI3K_C2"/>
    <property type="match status" value="1"/>
</dbReference>
<comment type="caution">
    <text evidence="3">The sequence shown here is derived from an EMBL/GenBank/DDBJ whole genome shotgun (WGS) entry which is preliminary data.</text>
</comment>
<accession>A0A401RFX0</accession>
<keyword evidence="4" id="KW-1185">Reference proteome</keyword>
<organism evidence="3 4">
    <name type="scientific">Chiloscyllium punctatum</name>
    <name type="common">Brownbanded bambooshark</name>
    <name type="synonym">Hemiscyllium punctatum</name>
    <dbReference type="NCBI Taxonomy" id="137246"/>
    <lineage>
        <taxon>Eukaryota</taxon>
        <taxon>Metazoa</taxon>
        <taxon>Chordata</taxon>
        <taxon>Craniata</taxon>
        <taxon>Vertebrata</taxon>
        <taxon>Chondrichthyes</taxon>
        <taxon>Elasmobranchii</taxon>
        <taxon>Galeomorphii</taxon>
        <taxon>Galeoidea</taxon>
        <taxon>Orectolobiformes</taxon>
        <taxon>Hemiscylliidae</taxon>
        <taxon>Chiloscyllium</taxon>
    </lineage>
</organism>
<dbReference type="OrthoDB" id="8841063at2759"/>
<dbReference type="Gene3D" id="2.60.40.150">
    <property type="entry name" value="C2 domain"/>
    <property type="match status" value="1"/>
</dbReference>
<dbReference type="InterPro" id="IPR002420">
    <property type="entry name" value="PI3K-type_C2_dom"/>
</dbReference>
<dbReference type="EMBL" id="BEZZ01003983">
    <property type="protein sequence ID" value="GCC17030.1"/>
    <property type="molecule type" value="Genomic_DNA"/>
</dbReference>
<name>A0A401RFX0_CHIPU</name>
<dbReference type="InterPro" id="IPR035892">
    <property type="entry name" value="C2_domain_sf"/>
</dbReference>
<dbReference type="PROSITE" id="PS51547">
    <property type="entry name" value="C2_PI3K"/>
    <property type="match status" value="1"/>
</dbReference>
<feature type="domain" description="C2 PI3K-type" evidence="2">
    <location>
        <begin position="53"/>
        <end position="140"/>
    </location>
</feature>
<evidence type="ECO:0000313" key="4">
    <source>
        <dbReference type="Proteomes" id="UP000287033"/>
    </source>
</evidence>
<evidence type="ECO:0000259" key="2">
    <source>
        <dbReference type="PROSITE" id="PS51547"/>
    </source>
</evidence>